<dbReference type="Proteomes" id="UP001341840">
    <property type="component" value="Unassembled WGS sequence"/>
</dbReference>
<comment type="caution">
    <text evidence="2">The sequence shown here is derived from an EMBL/GenBank/DDBJ whole genome shotgun (WGS) entry which is preliminary data.</text>
</comment>
<reference evidence="2 3" key="1">
    <citation type="journal article" date="2023" name="Plants (Basel)">
        <title>Bridging the Gap: Combining Genomics and Transcriptomics Approaches to Understand Stylosanthes scabra, an Orphan Legume from the Brazilian Caatinga.</title>
        <authorList>
            <person name="Ferreira-Neto J.R.C."/>
            <person name="da Silva M.D."/>
            <person name="Binneck E."/>
            <person name="de Melo N.F."/>
            <person name="da Silva R.H."/>
            <person name="de Melo A.L.T.M."/>
            <person name="Pandolfi V."/>
            <person name="Bustamante F.O."/>
            <person name="Brasileiro-Vidal A.C."/>
            <person name="Benko-Iseppon A.M."/>
        </authorList>
    </citation>
    <scope>NUCLEOTIDE SEQUENCE [LARGE SCALE GENOMIC DNA]</scope>
    <source>
        <tissue evidence="2">Leaves</tissue>
    </source>
</reference>
<feature type="region of interest" description="Disordered" evidence="1">
    <location>
        <begin position="1"/>
        <end position="43"/>
    </location>
</feature>
<evidence type="ECO:0000313" key="2">
    <source>
        <dbReference type="EMBL" id="MED6204161.1"/>
    </source>
</evidence>
<protein>
    <submittedName>
        <fullName evidence="2">Uncharacterized protein</fullName>
    </submittedName>
</protein>
<sequence length="120" mass="12959">MTAPEPRLGMGFHHSPRLSVVQQGPNHAKATLGREPSMREQPKSCLDHATTGIQRDLLSSIKAQHDSLPSSPTLQDVSISNLGLSHELFSLLCRVAQYHELLITSSSSGMGALSIPSTEF</sequence>
<evidence type="ECO:0000256" key="1">
    <source>
        <dbReference type="SAM" id="MobiDB-lite"/>
    </source>
</evidence>
<dbReference type="EMBL" id="JASCZI010241669">
    <property type="protein sequence ID" value="MED6204161.1"/>
    <property type="molecule type" value="Genomic_DNA"/>
</dbReference>
<accession>A0ABU6Y3Q0</accession>
<organism evidence="2 3">
    <name type="scientific">Stylosanthes scabra</name>
    <dbReference type="NCBI Taxonomy" id="79078"/>
    <lineage>
        <taxon>Eukaryota</taxon>
        <taxon>Viridiplantae</taxon>
        <taxon>Streptophyta</taxon>
        <taxon>Embryophyta</taxon>
        <taxon>Tracheophyta</taxon>
        <taxon>Spermatophyta</taxon>
        <taxon>Magnoliopsida</taxon>
        <taxon>eudicotyledons</taxon>
        <taxon>Gunneridae</taxon>
        <taxon>Pentapetalae</taxon>
        <taxon>rosids</taxon>
        <taxon>fabids</taxon>
        <taxon>Fabales</taxon>
        <taxon>Fabaceae</taxon>
        <taxon>Papilionoideae</taxon>
        <taxon>50 kb inversion clade</taxon>
        <taxon>dalbergioids sensu lato</taxon>
        <taxon>Dalbergieae</taxon>
        <taxon>Pterocarpus clade</taxon>
        <taxon>Stylosanthes</taxon>
    </lineage>
</organism>
<gene>
    <name evidence="2" type="ORF">PIB30_006577</name>
</gene>
<proteinExistence type="predicted"/>
<name>A0ABU6Y3Q0_9FABA</name>
<keyword evidence="3" id="KW-1185">Reference proteome</keyword>
<evidence type="ECO:0000313" key="3">
    <source>
        <dbReference type="Proteomes" id="UP001341840"/>
    </source>
</evidence>